<protein>
    <recommendedName>
        <fullName evidence="3">NRDE family protein</fullName>
    </recommendedName>
</protein>
<dbReference type="PANTHER" id="PTHR17985">
    <property type="entry name" value="SER/THR-RICH PROTEIN T10 IN DGCR REGION"/>
    <property type="match status" value="1"/>
</dbReference>
<dbReference type="Pfam" id="PF05742">
    <property type="entry name" value="TANGO2"/>
    <property type="match status" value="1"/>
</dbReference>
<name>A0A8K0J7S4_9HYPO</name>
<dbReference type="OrthoDB" id="191601at2759"/>
<dbReference type="InterPro" id="IPR008551">
    <property type="entry name" value="TANGO2"/>
</dbReference>
<reference evidence="1" key="1">
    <citation type="journal article" date="2020" name="bioRxiv">
        <title>Whole genome comparisons of ergot fungi reveals the divergence and evolution of species within the genus Claviceps are the result of varying mechanisms driving genome evolution and host range expansion.</title>
        <authorList>
            <person name="Wyka S.A."/>
            <person name="Mondo S.J."/>
            <person name="Liu M."/>
            <person name="Dettman J."/>
            <person name="Nalam V."/>
            <person name="Broders K.D."/>
        </authorList>
    </citation>
    <scope>NUCLEOTIDE SEQUENCE</scope>
    <source>
        <strain evidence="1">CCC 489</strain>
    </source>
</reference>
<dbReference type="GO" id="GO:0009306">
    <property type="term" value="P:protein secretion"/>
    <property type="evidence" value="ECO:0007669"/>
    <property type="project" value="TreeGrafter"/>
</dbReference>
<dbReference type="Proteomes" id="UP000811619">
    <property type="component" value="Unassembled WGS sequence"/>
</dbReference>
<proteinExistence type="predicted"/>
<dbReference type="GO" id="GO:0007030">
    <property type="term" value="P:Golgi organization"/>
    <property type="evidence" value="ECO:0007669"/>
    <property type="project" value="TreeGrafter"/>
</dbReference>
<gene>
    <name evidence="1" type="ORF">E4U42_006802</name>
</gene>
<comment type="caution">
    <text evidence="1">The sequence shown here is derived from an EMBL/GenBank/DDBJ whole genome shotgun (WGS) entry which is preliminary data.</text>
</comment>
<organism evidence="1 2">
    <name type="scientific">Claviceps africana</name>
    <dbReference type="NCBI Taxonomy" id="83212"/>
    <lineage>
        <taxon>Eukaryota</taxon>
        <taxon>Fungi</taxon>
        <taxon>Dikarya</taxon>
        <taxon>Ascomycota</taxon>
        <taxon>Pezizomycotina</taxon>
        <taxon>Sordariomycetes</taxon>
        <taxon>Hypocreomycetidae</taxon>
        <taxon>Hypocreales</taxon>
        <taxon>Clavicipitaceae</taxon>
        <taxon>Claviceps</taxon>
    </lineage>
</organism>
<dbReference type="PANTHER" id="PTHR17985:SF8">
    <property type="entry name" value="TRANSPORT AND GOLGI ORGANIZATION PROTEIN 2 HOMOLOG"/>
    <property type="match status" value="1"/>
</dbReference>
<accession>A0A8K0J7S4</accession>
<evidence type="ECO:0000313" key="1">
    <source>
        <dbReference type="EMBL" id="KAG5918569.1"/>
    </source>
</evidence>
<sequence>MCIVLITTAHPGYALIVLDNRDEFILRPTSRPHWWRHAATGREVLSSRDLQRAERGAWMGITRDGLFAVLTNYREADGHDAGHPVHGIRSRGGMVTAWLGGLGGT</sequence>
<dbReference type="EMBL" id="SRPY01000729">
    <property type="protein sequence ID" value="KAG5918569.1"/>
    <property type="molecule type" value="Genomic_DNA"/>
</dbReference>
<dbReference type="AlphaFoldDB" id="A0A8K0J7S4"/>
<keyword evidence="2" id="KW-1185">Reference proteome</keyword>
<feature type="non-terminal residue" evidence="1">
    <location>
        <position position="105"/>
    </location>
</feature>
<dbReference type="GO" id="GO:0005794">
    <property type="term" value="C:Golgi apparatus"/>
    <property type="evidence" value="ECO:0007669"/>
    <property type="project" value="TreeGrafter"/>
</dbReference>
<evidence type="ECO:0008006" key="3">
    <source>
        <dbReference type="Google" id="ProtNLM"/>
    </source>
</evidence>
<evidence type="ECO:0000313" key="2">
    <source>
        <dbReference type="Proteomes" id="UP000811619"/>
    </source>
</evidence>